<dbReference type="KEGG" id="bnn:FOA43_002852"/>
<evidence type="ECO:0000256" key="6">
    <source>
        <dbReference type="SAM" id="MobiDB-lite"/>
    </source>
</evidence>
<evidence type="ECO:0000313" key="8">
    <source>
        <dbReference type="EMBL" id="QPG75497.1"/>
    </source>
</evidence>
<gene>
    <name evidence="8" type="ORF">FOA43_002852</name>
</gene>
<dbReference type="PANTHER" id="PTHR11700">
    <property type="entry name" value="30S RIBOSOMAL PROTEIN S10 FAMILY MEMBER"/>
    <property type="match status" value="1"/>
</dbReference>
<proteinExistence type="inferred from homology"/>
<feature type="domain" description="Small ribosomal subunit protein uS10" evidence="7">
    <location>
        <begin position="115"/>
        <end position="212"/>
    </location>
</feature>
<keyword evidence="3" id="KW-0687">Ribonucleoprotein</keyword>
<comment type="similarity">
    <text evidence="1">Belongs to the universal ribosomal protein uS10 family.</text>
</comment>
<dbReference type="EMBL" id="CP064814">
    <property type="protein sequence ID" value="QPG75497.1"/>
    <property type="molecule type" value="Genomic_DNA"/>
</dbReference>
<dbReference type="HAMAP" id="MF_00508">
    <property type="entry name" value="Ribosomal_uS10"/>
    <property type="match status" value="1"/>
</dbReference>
<protein>
    <recommendedName>
        <fullName evidence="4">Small ribosomal subunit protein uS10m</fullName>
    </recommendedName>
    <alternativeName>
        <fullName evidence="5">37S ribosomal protein S10, mitochondrial</fullName>
    </alternativeName>
</protein>
<dbReference type="AlphaFoldDB" id="A0A875RVF7"/>
<keyword evidence="9" id="KW-1185">Reference proteome</keyword>
<dbReference type="SMART" id="SM01403">
    <property type="entry name" value="Ribosomal_S10"/>
    <property type="match status" value="1"/>
</dbReference>
<dbReference type="FunFam" id="3.30.70.600:FF:000003">
    <property type="entry name" value="30S ribosomal protein S10"/>
    <property type="match status" value="1"/>
</dbReference>
<evidence type="ECO:0000256" key="5">
    <source>
        <dbReference type="ARBA" id="ARBA00042916"/>
    </source>
</evidence>
<dbReference type="Gene3D" id="3.30.70.600">
    <property type="entry name" value="Ribosomal protein S10 domain"/>
    <property type="match status" value="1"/>
</dbReference>
<evidence type="ECO:0000256" key="4">
    <source>
        <dbReference type="ARBA" id="ARBA00035261"/>
    </source>
</evidence>
<dbReference type="GeneID" id="62196253"/>
<feature type="region of interest" description="Disordered" evidence="6">
    <location>
        <begin position="268"/>
        <end position="287"/>
    </location>
</feature>
<feature type="compositionally biased region" description="Basic and acidic residues" evidence="6">
    <location>
        <begin position="277"/>
        <end position="287"/>
    </location>
</feature>
<evidence type="ECO:0000256" key="2">
    <source>
        <dbReference type="ARBA" id="ARBA00022980"/>
    </source>
</evidence>
<dbReference type="GO" id="GO:0003735">
    <property type="term" value="F:structural constituent of ribosome"/>
    <property type="evidence" value="ECO:0007669"/>
    <property type="project" value="InterPro"/>
</dbReference>
<evidence type="ECO:0000256" key="1">
    <source>
        <dbReference type="ARBA" id="ARBA00007102"/>
    </source>
</evidence>
<dbReference type="Proteomes" id="UP000662931">
    <property type="component" value="Chromosome 3"/>
</dbReference>
<evidence type="ECO:0000313" key="9">
    <source>
        <dbReference type="Proteomes" id="UP000662931"/>
    </source>
</evidence>
<dbReference type="NCBIfam" id="TIGR01049">
    <property type="entry name" value="rpsJ_bact"/>
    <property type="match status" value="1"/>
</dbReference>
<keyword evidence="2" id="KW-0689">Ribosomal protein</keyword>
<accession>A0A875RVF7</accession>
<dbReference type="InterPro" id="IPR027486">
    <property type="entry name" value="Ribosomal_uS10_dom"/>
</dbReference>
<reference evidence="8" key="1">
    <citation type="submission" date="2020-10" db="EMBL/GenBank/DDBJ databases">
        <authorList>
            <person name="Roach M.J.R."/>
        </authorList>
    </citation>
    <scope>NUCLEOTIDE SEQUENCE</scope>
    <source>
        <strain evidence="8">CBS 1945</strain>
    </source>
</reference>
<dbReference type="GO" id="GO:1990904">
    <property type="term" value="C:ribonucleoprotein complex"/>
    <property type="evidence" value="ECO:0007669"/>
    <property type="project" value="UniProtKB-KW"/>
</dbReference>
<dbReference type="PRINTS" id="PR00971">
    <property type="entry name" value="RIBOSOMALS10"/>
</dbReference>
<dbReference type="InterPro" id="IPR036838">
    <property type="entry name" value="Ribosomal_uS10_dom_sf"/>
</dbReference>
<dbReference type="Pfam" id="PF00338">
    <property type="entry name" value="Ribosomal_S10"/>
    <property type="match status" value="1"/>
</dbReference>
<dbReference type="OrthoDB" id="366214at2759"/>
<dbReference type="GO" id="GO:0005840">
    <property type="term" value="C:ribosome"/>
    <property type="evidence" value="ECO:0007669"/>
    <property type="project" value="UniProtKB-KW"/>
</dbReference>
<evidence type="ECO:0000256" key="3">
    <source>
        <dbReference type="ARBA" id="ARBA00023274"/>
    </source>
</evidence>
<name>A0A875RVF7_EENNA</name>
<dbReference type="GO" id="GO:0006412">
    <property type="term" value="P:translation"/>
    <property type="evidence" value="ECO:0007669"/>
    <property type="project" value="InterPro"/>
</dbReference>
<evidence type="ECO:0000259" key="7">
    <source>
        <dbReference type="SMART" id="SM01403"/>
    </source>
</evidence>
<dbReference type="InterPro" id="IPR001848">
    <property type="entry name" value="Ribosomal_uS10"/>
</dbReference>
<dbReference type="RefSeq" id="XP_038779062.1">
    <property type="nucleotide sequence ID" value="XM_038923134.1"/>
</dbReference>
<dbReference type="SUPFAM" id="SSF54999">
    <property type="entry name" value="Ribosomal protein S10"/>
    <property type="match status" value="1"/>
</dbReference>
<sequence length="287" mass="33085">MSSLTLFSKSMRLTAVQFRQFSSSIHPLKPAADLDRELDKLAELAFESKKQQLPKLEKDKVDRFELLKTFKKYDPKVQTERVVVPGVNRPIPINVELNYYSPLKHAVKYGDLKAEVVFKCFDTRNLEFFCDFALRAAYYLGMPATGPKPVPVKRERWTVIRAPFVHAKSKENFERRTYGRVIRIWDSTEKVVDTWLAYLKQNSVWGVGVKASMYVNEPLDISEKMVQLPESEKVLTDLSSTLRSLSKDSENPVAAKVLELLQDPMFTKHMSSEEVEDVRQAESDKKM</sequence>
<organism evidence="8 9">
    <name type="scientific">Eeniella nana</name>
    <name type="common">Yeast</name>
    <name type="synonym">Brettanomyces nanus</name>
    <dbReference type="NCBI Taxonomy" id="13502"/>
    <lineage>
        <taxon>Eukaryota</taxon>
        <taxon>Fungi</taxon>
        <taxon>Dikarya</taxon>
        <taxon>Ascomycota</taxon>
        <taxon>Saccharomycotina</taxon>
        <taxon>Pichiomycetes</taxon>
        <taxon>Pichiales</taxon>
        <taxon>Pichiaceae</taxon>
        <taxon>Brettanomyces</taxon>
    </lineage>
</organism>